<evidence type="ECO:0000313" key="27">
    <source>
        <dbReference type="EMBL" id="RRS03688.1"/>
    </source>
</evidence>
<dbReference type="InterPro" id="IPR008207">
    <property type="entry name" value="Sig_transdc_His_kin_Hpt_dom"/>
</dbReference>
<dbReference type="FunFam" id="1.10.287.130:FF:000002">
    <property type="entry name" value="Two-component osmosensing histidine kinase"/>
    <property type="match status" value="1"/>
</dbReference>
<keyword evidence="28" id="KW-1185">Reference proteome</keyword>
<evidence type="ECO:0000256" key="16">
    <source>
        <dbReference type="ARBA" id="ARBA00058004"/>
    </source>
</evidence>
<dbReference type="SUPFAM" id="SSF103190">
    <property type="entry name" value="Sensory domain-like"/>
    <property type="match status" value="1"/>
</dbReference>
<evidence type="ECO:0000256" key="8">
    <source>
        <dbReference type="ARBA" id="ARBA00022729"/>
    </source>
</evidence>
<evidence type="ECO:0000313" key="28">
    <source>
        <dbReference type="Proteomes" id="UP000269265"/>
    </source>
</evidence>
<keyword evidence="9" id="KW-0547">Nucleotide-binding</keyword>
<evidence type="ECO:0000256" key="23">
    <source>
        <dbReference type="SAM" id="Phobius"/>
    </source>
</evidence>
<sequence>MTPEHSSPADTAPRPRLPGRRTATMVAWATGVWTLLVLAGAAWNINHQLDDGREKNLAGAAHRLDSLRETLDSSFQQLVALPRALGREDGMQRFLLDTQVEGSAGLTEADQRRTQALLLARPSVRQMSQQLKDTVKDFKLSEIFLMDRYGTVLADSGYDAQPNPIGGNYKTRSYYTEALDAGTGSQFVVGRVNKSPGFYFAGRVEREGQTVGVLVIKRDPEGMARLFDGDQRLIFVTDRNGVIVMSNQPSWTLTHAPIRDKLTLSEATQQKLYRRAVITQPWEVSSIPVGSRTADLVTIGSQRYLAVQRTVMADTYNAWVLAPLEGETTMVTARVLAWALVLLLGYGALAMLLQRSRRLGALAAARRELHDMAQTLPLALFRYHRRANGQVQFGFLSQAVERVIGLDAVTVLNDPALPWRLAGLPDQLPPTQPTELAVTVQGKPRWVRCHSTTTPDAHGGVTYNGYWLDITAQKEQMTRSQAVFFNAPNAFLFFNRELGIQRANPQALAMFHAESERALLGLKPWLPPLSTAVQHDGLSAQDLARDLIDGVRASGQARSFEWRHTTLDGRAFDAEVVLIPFEHDGAQVYCAVIQDITSRKQAEAFTQAAQQAAEAATQAKSRFLANMSHEIRTPMNAVMGMTHLALMEDMPARVRNYVDKAHRAAGNLLQILNDILDVSKIESGKLELETTEFQLETVVSHMAEVLGVRAEEKRLELLFTAEPDIPTALVGDPMRLGQILINLGTNAIKFTEKGEVIIGCEVQQVDAQAVQLHFWVKDTGIGMTREQVDRLFEPFTQADTSTTRQYGGSGLGLAICRELVTLMDGRIWADSQPGAGTTMHFTVRMGLQNQQSPARRALLAHELRGRRLLLVDDNPTARDILGEMVQRIGLDVDLAESGPAALDRMQQAMAAGRPHEILLTDWKMPGMDGIDFAKHALALPPEHRPCVLLVTAFARDEALRAAAGVGLAGVLNKPVTPSTLLDSLSYALGHEPEAASPAPRPAVKVLENAQHHLAGARVLLVEDQPMNQELACDLLMRAGLEVVTADHGEDALEKLRHDGPFDGVLMDCQMPVMDGYTATERIRANPAWQHLPIIAMTASAMASDRDRVLACGMNDHITKPLELPQMFAIMARWITPARPAATRPWQAQSDPLPACPALDTRDGLTRCMGNIDLYRRLLKGFEKTQGPAAEQIEQALACHDYDEVLRVAHGVRGLAGNIGAHQLGHAIALLEEACLRADPDESVARARAAQDCLQAVLSDIHSLVKPAVPESPEAPPALPLAELQPWWDQLDTLIRDQDARAPDLLRQLLDEHPGLAPLDAVARLRQALLRYDFDEAGPALAEWRDQAIKTGTAQAATAGRSPSADTIAAPGTQPQRA</sequence>
<dbReference type="InterPro" id="IPR005467">
    <property type="entry name" value="His_kinase_dom"/>
</dbReference>
<dbReference type="GO" id="GO:0005886">
    <property type="term" value="C:plasma membrane"/>
    <property type="evidence" value="ECO:0007669"/>
    <property type="project" value="UniProtKB-SubCell"/>
</dbReference>
<evidence type="ECO:0000256" key="5">
    <source>
        <dbReference type="ARBA" id="ARBA00022553"/>
    </source>
</evidence>
<dbReference type="InterPro" id="IPR004358">
    <property type="entry name" value="Sig_transdc_His_kin-like_C"/>
</dbReference>
<dbReference type="SUPFAM" id="SSF47226">
    <property type="entry name" value="Histidine-containing phosphotransfer domain, HPT domain"/>
    <property type="match status" value="1"/>
</dbReference>
<dbReference type="CDD" id="cd00082">
    <property type="entry name" value="HisKA"/>
    <property type="match status" value="1"/>
</dbReference>
<comment type="subunit">
    <text evidence="17">At low DSF concentrations, interacts with RpfF.</text>
</comment>
<name>A0A426VAD5_9BURK</name>
<keyword evidence="12 23" id="KW-1133">Transmembrane helix</keyword>
<dbReference type="EMBL" id="RSED01000010">
    <property type="protein sequence ID" value="RRS03688.1"/>
    <property type="molecule type" value="Genomic_DNA"/>
</dbReference>
<gene>
    <name evidence="27" type="ORF">EIP75_13950</name>
</gene>
<proteinExistence type="predicted"/>
<dbReference type="InterPro" id="IPR029151">
    <property type="entry name" value="Sensor-like_sf"/>
</dbReference>
<keyword evidence="5 21" id="KW-0597">Phosphoprotein</keyword>
<evidence type="ECO:0000256" key="22">
    <source>
        <dbReference type="SAM" id="MobiDB-lite"/>
    </source>
</evidence>
<evidence type="ECO:0000259" key="26">
    <source>
        <dbReference type="PROSITE" id="PS50894"/>
    </source>
</evidence>
<keyword evidence="4" id="KW-1003">Cell membrane</keyword>
<keyword evidence="13" id="KW-0902">Two-component regulatory system</keyword>
<dbReference type="CDD" id="cd16922">
    <property type="entry name" value="HATPase_EvgS-ArcB-TorS-like"/>
    <property type="match status" value="1"/>
</dbReference>
<dbReference type="Proteomes" id="UP000269265">
    <property type="component" value="Unassembled WGS sequence"/>
</dbReference>
<dbReference type="InterPro" id="IPR001789">
    <property type="entry name" value="Sig_transdc_resp-reg_receiver"/>
</dbReference>
<dbReference type="Gene3D" id="3.40.50.2300">
    <property type="match status" value="2"/>
</dbReference>
<evidence type="ECO:0000256" key="13">
    <source>
        <dbReference type="ARBA" id="ARBA00023012"/>
    </source>
</evidence>
<evidence type="ECO:0000256" key="10">
    <source>
        <dbReference type="ARBA" id="ARBA00022777"/>
    </source>
</evidence>
<dbReference type="SMART" id="SM00387">
    <property type="entry name" value="HATPase_c"/>
    <property type="match status" value="1"/>
</dbReference>
<feature type="domain" description="Response regulatory" evidence="25">
    <location>
        <begin position="1017"/>
        <end position="1134"/>
    </location>
</feature>
<evidence type="ECO:0000256" key="3">
    <source>
        <dbReference type="ARBA" id="ARBA00012438"/>
    </source>
</evidence>
<protein>
    <recommendedName>
        <fullName evidence="18">Sensory/regulatory protein RpfC</fullName>
        <ecNumber evidence="3">2.7.13.3</ecNumber>
    </recommendedName>
    <alternativeName>
        <fullName evidence="19">Virulence sensor protein BvgS</fullName>
    </alternativeName>
</protein>
<dbReference type="InterPro" id="IPR003661">
    <property type="entry name" value="HisK_dim/P_dom"/>
</dbReference>
<dbReference type="SUPFAM" id="SSF52172">
    <property type="entry name" value="CheY-like"/>
    <property type="match status" value="2"/>
</dbReference>
<dbReference type="PROSITE" id="PS50110">
    <property type="entry name" value="RESPONSE_REGULATORY"/>
    <property type="match status" value="2"/>
</dbReference>
<dbReference type="Pfam" id="PF01627">
    <property type="entry name" value="Hpt"/>
    <property type="match status" value="1"/>
</dbReference>
<feature type="region of interest" description="Disordered" evidence="22">
    <location>
        <begin position="1351"/>
        <end position="1377"/>
    </location>
</feature>
<dbReference type="InterPro" id="IPR003594">
    <property type="entry name" value="HATPase_dom"/>
</dbReference>
<dbReference type="Pfam" id="PF00512">
    <property type="entry name" value="HisKA"/>
    <property type="match status" value="1"/>
</dbReference>
<dbReference type="Gene3D" id="3.30.565.10">
    <property type="entry name" value="Histidine kinase-like ATPase, C-terminal domain"/>
    <property type="match status" value="1"/>
</dbReference>
<feature type="domain" description="Histidine kinase" evidence="24">
    <location>
        <begin position="626"/>
        <end position="847"/>
    </location>
</feature>
<keyword evidence="14" id="KW-0843">Virulence</keyword>
<evidence type="ECO:0000256" key="12">
    <source>
        <dbReference type="ARBA" id="ARBA00022989"/>
    </source>
</evidence>
<feature type="modified residue" description="Phosphohistidine" evidence="20">
    <location>
        <position position="1209"/>
    </location>
</feature>
<dbReference type="InterPro" id="IPR011006">
    <property type="entry name" value="CheY-like_superfamily"/>
</dbReference>
<dbReference type="GO" id="GO:0005524">
    <property type="term" value="F:ATP binding"/>
    <property type="evidence" value="ECO:0007669"/>
    <property type="project" value="UniProtKB-KW"/>
</dbReference>
<evidence type="ECO:0000256" key="9">
    <source>
        <dbReference type="ARBA" id="ARBA00022741"/>
    </source>
</evidence>
<keyword evidence="8" id="KW-0732">Signal</keyword>
<reference evidence="27 28" key="1">
    <citation type="submission" date="2018-12" db="EMBL/GenBank/DDBJ databases">
        <title>The whole draft genome of Aquabacterium sp. SJQ9.</title>
        <authorList>
            <person name="Sun L."/>
            <person name="Gao X."/>
            <person name="Chen W."/>
            <person name="Huang K."/>
        </authorList>
    </citation>
    <scope>NUCLEOTIDE SEQUENCE [LARGE SCALE GENOMIC DNA]</scope>
    <source>
        <strain evidence="27 28">SJQ9</strain>
    </source>
</reference>
<feature type="modified residue" description="4-aspartylphosphate" evidence="21">
    <location>
        <position position="921"/>
    </location>
</feature>
<keyword evidence="6" id="KW-0808">Transferase</keyword>
<evidence type="ECO:0000256" key="15">
    <source>
        <dbReference type="ARBA" id="ARBA00023136"/>
    </source>
</evidence>
<evidence type="ECO:0000259" key="25">
    <source>
        <dbReference type="PROSITE" id="PS50110"/>
    </source>
</evidence>
<accession>A0A426VAD5</accession>
<organism evidence="27 28">
    <name type="scientific">Aquabacterium soli</name>
    <dbReference type="NCBI Taxonomy" id="2493092"/>
    <lineage>
        <taxon>Bacteria</taxon>
        <taxon>Pseudomonadati</taxon>
        <taxon>Pseudomonadota</taxon>
        <taxon>Betaproteobacteria</taxon>
        <taxon>Burkholderiales</taxon>
        <taxon>Aquabacterium</taxon>
    </lineage>
</organism>
<evidence type="ECO:0000256" key="2">
    <source>
        <dbReference type="ARBA" id="ARBA00004651"/>
    </source>
</evidence>
<evidence type="ECO:0000256" key="21">
    <source>
        <dbReference type="PROSITE-ProRule" id="PRU00169"/>
    </source>
</evidence>
<evidence type="ECO:0000256" key="17">
    <source>
        <dbReference type="ARBA" id="ARBA00064003"/>
    </source>
</evidence>
<dbReference type="Pfam" id="PF02518">
    <property type="entry name" value="HATPase_c"/>
    <property type="match status" value="1"/>
</dbReference>
<comment type="function">
    <text evidence="16">Member of the two-component regulatory system BvgS/BvgA. Phosphorylates BvgA via a four-step phosphorelay in response to environmental signals.</text>
</comment>
<dbReference type="InterPro" id="IPR035965">
    <property type="entry name" value="PAS-like_dom_sf"/>
</dbReference>
<feature type="domain" description="HPt" evidence="26">
    <location>
        <begin position="1170"/>
        <end position="1267"/>
    </location>
</feature>
<dbReference type="Gene3D" id="1.20.120.160">
    <property type="entry name" value="HPT domain"/>
    <property type="match status" value="1"/>
</dbReference>
<evidence type="ECO:0000256" key="11">
    <source>
        <dbReference type="ARBA" id="ARBA00022840"/>
    </source>
</evidence>
<feature type="domain" description="Response regulatory" evidence="25">
    <location>
        <begin position="867"/>
        <end position="988"/>
    </location>
</feature>
<feature type="transmembrane region" description="Helical" evidence="23">
    <location>
        <begin position="25"/>
        <end position="45"/>
    </location>
</feature>
<evidence type="ECO:0000256" key="20">
    <source>
        <dbReference type="PROSITE-ProRule" id="PRU00110"/>
    </source>
</evidence>
<evidence type="ECO:0000256" key="1">
    <source>
        <dbReference type="ARBA" id="ARBA00000085"/>
    </source>
</evidence>
<dbReference type="FunFam" id="3.30.565.10:FF:000010">
    <property type="entry name" value="Sensor histidine kinase RcsC"/>
    <property type="match status" value="1"/>
</dbReference>
<dbReference type="InterPro" id="IPR000014">
    <property type="entry name" value="PAS"/>
</dbReference>
<dbReference type="CDD" id="cd17546">
    <property type="entry name" value="REC_hyHK_CKI1_RcsC-like"/>
    <property type="match status" value="2"/>
</dbReference>
<dbReference type="SUPFAM" id="SSF55785">
    <property type="entry name" value="PYP-like sensor domain (PAS domain)"/>
    <property type="match status" value="1"/>
</dbReference>
<dbReference type="RefSeq" id="WP_125243893.1">
    <property type="nucleotide sequence ID" value="NZ_RSED01000010.1"/>
</dbReference>
<dbReference type="OrthoDB" id="5290456at2"/>
<evidence type="ECO:0000256" key="6">
    <source>
        <dbReference type="ARBA" id="ARBA00022679"/>
    </source>
</evidence>
<evidence type="ECO:0000256" key="19">
    <source>
        <dbReference type="ARBA" id="ARBA00070152"/>
    </source>
</evidence>
<dbReference type="PROSITE" id="PS50109">
    <property type="entry name" value="HIS_KIN"/>
    <property type="match status" value="1"/>
</dbReference>
<evidence type="ECO:0000256" key="14">
    <source>
        <dbReference type="ARBA" id="ARBA00023026"/>
    </source>
</evidence>
<keyword evidence="11" id="KW-0067">ATP-binding</keyword>
<evidence type="ECO:0000259" key="24">
    <source>
        <dbReference type="PROSITE" id="PS50109"/>
    </source>
</evidence>
<dbReference type="EC" id="2.7.13.3" evidence="3"/>
<dbReference type="SMART" id="SM00388">
    <property type="entry name" value="HisKA"/>
    <property type="match status" value="1"/>
</dbReference>
<dbReference type="GO" id="GO:0000155">
    <property type="term" value="F:phosphorelay sensor kinase activity"/>
    <property type="evidence" value="ECO:0007669"/>
    <property type="project" value="InterPro"/>
</dbReference>
<dbReference type="InterPro" id="IPR036641">
    <property type="entry name" value="HPT_dom_sf"/>
</dbReference>
<keyword evidence="15 23" id="KW-0472">Membrane</keyword>
<dbReference type="InterPro" id="IPR036097">
    <property type="entry name" value="HisK_dim/P_sf"/>
</dbReference>
<keyword evidence="7 23" id="KW-0812">Transmembrane</keyword>
<dbReference type="PANTHER" id="PTHR45339:SF1">
    <property type="entry name" value="HYBRID SIGNAL TRANSDUCTION HISTIDINE KINASE J"/>
    <property type="match status" value="1"/>
</dbReference>
<dbReference type="Gene3D" id="3.30.450.20">
    <property type="entry name" value="PAS domain"/>
    <property type="match status" value="3"/>
</dbReference>
<dbReference type="Pfam" id="PF00072">
    <property type="entry name" value="Response_reg"/>
    <property type="match status" value="2"/>
</dbReference>
<dbReference type="SUPFAM" id="SSF55874">
    <property type="entry name" value="ATPase domain of HSP90 chaperone/DNA topoisomerase II/histidine kinase"/>
    <property type="match status" value="1"/>
</dbReference>
<comment type="subcellular location">
    <subcellularLocation>
        <location evidence="2">Cell membrane</location>
        <topology evidence="2">Multi-pass membrane protein</topology>
    </subcellularLocation>
</comment>
<dbReference type="PROSITE" id="PS50894">
    <property type="entry name" value="HPT"/>
    <property type="match status" value="1"/>
</dbReference>
<evidence type="ECO:0000256" key="4">
    <source>
        <dbReference type="ARBA" id="ARBA00022475"/>
    </source>
</evidence>
<dbReference type="SMART" id="SM00448">
    <property type="entry name" value="REC"/>
    <property type="match status" value="2"/>
</dbReference>
<dbReference type="PANTHER" id="PTHR45339">
    <property type="entry name" value="HYBRID SIGNAL TRANSDUCTION HISTIDINE KINASE J"/>
    <property type="match status" value="1"/>
</dbReference>
<dbReference type="InterPro" id="IPR036890">
    <property type="entry name" value="HATPase_C_sf"/>
</dbReference>
<dbReference type="PRINTS" id="PR00344">
    <property type="entry name" value="BCTRLSENSOR"/>
</dbReference>
<comment type="catalytic activity">
    <reaction evidence="1">
        <text>ATP + protein L-histidine = ADP + protein N-phospho-L-histidine.</text>
        <dbReference type="EC" id="2.7.13.3"/>
    </reaction>
</comment>
<dbReference type="Pfam" id="PF13426">
    <property type="entry name" value="PAS_9"/>
    <property type="match status" value="1"/>
</dbReference>
<evidence type="ECO:0000256" key="7">
    <source>
        <dbReference type="ARBA" id="ARBA00022692"/>
    </source>
</evidence>
<dbReference type="SUPFAM" id="SSF47384">
    <property type="entry name" value="Homodimeric domain of signal transducing histidine kinase"/>
    <property type="match status" value="1"/>
</dbReference>
<feature type="transmembrane region" description="Helical" evidence="23">
    <location>
        <begin position="335"/>
        <end position="353"/>
    </location>
</feature>
<comment type="caution">
    <text evidence="27">The sequence shown here is derived from an EMBL/GenBank/DDBJ whole genome shotgun (WGS) entry which is preliminary data.</text>
</comment>
<keyword evidence="10" id="KW-0418">Kinase</keyword>
<evidence type="ECO:0000256" key="18">
    <source>
        <dbReference type="ARBA" id="ARBA00068150"/>
    </source>
</evidence>
<feature type="modified residue" description="4-aspartylphosphate" evidence="21">
    <location>
        <position position="1067"/>
    </location>
</feature>
<dbReference type="Gene3D" id="1.10.287.130">
    <property type="match status" value="1"/>
</dbReference>